<dbReference type="AlphaFoldDB" id="A6I2N0"/>
<protein>
    <submittedName>
        <fullName evidence="1">RCG25501</fullName>
    </submittedName>
</protein>
<dbReference type="EMBL" id="CH473954">
    <property type="protein sequence ID" value="EDL77347.1"/>
    <property type="molecule type" value="Genomic_DNA"/>
</dbReference>
<sequence>MAAHICICNASCISILMNLMPPSGFCWHQTCMHSVHRYTRRQNTHIK</sequence>
<dbReference type="Proteomes" id="UP000234681">
    <property type="component" value="Chromosome 8"/>
</dbReference>
<reference evidence="1 2" key="1">
    <citation type="submission" date="2005-09" db="EMBL/GenBank/DDBJ databases">
        <authorList>
            <person name="Mural R.J."/>
            <person name="Li P.W."/>
            <person name="Adams M.D."/>
            <person name="Amanatides P.G."/>
            <person name="Baden-Tillson H."/>
            <person name="Barnstead M."/>
            <person name="Chin S.H."/>
            <person name="Dew I."/>
            <person name="Evans C.A."/>
            <person name="Ferriera S."/>
            <person name="Flanigan M."/>
            <person name="Fosler C."/>
            <person name="Glodek A."/>
            <person name="Gu Z."/>
            <person name="Holt R.A."/>
            <person name="Jennings D."/>
            <person name="Kraft C.L."/>
            <person name="Lu F."/>
            <person name="Nguyen T."/>
            <person name="Nusskern D.R."/>
            <person name="Pfannkoch C.M."/>
            <person name="Sitter C."/>
            <person name="Sutton G.G."/>
            <person name="Venter J.C."/>
            <person name="Wang Z."/>
            <person name="Woodage T."/>
            <person name="Zheng X.H."/>
            <person name="Zhong F."/>
        </authorList>
    </citation>
    <scope>NUCLEOTIDE SEQUENCE [LARGE SCALE GENOMIC DNA]</scope>
    <source>
        <strain>BN</strain>
        <strain evidence="2">Sprague-Dawley</strain>
    </source>
</reference>
<organism evidence="1 2">
    <name type="scientific">Rattus norvegicus</name>
    <name type="common">Rat</name>
    <dbReference type="NCBI Taxonomy" id="10116"/>
    <lineage>
        <taxon>Eukaryota</taxon>
        <taxon>Metazoa</taxon>
        <taxon>Chordata</taxon>
        <taxon>Craniata</taxon>
        <taxon>Vertebrata</taxon>
        <taxon>Euteleostomi</taxon>
        <taxon>Mammalia</taxon>
        <taxon>Eutheria</taxon>
        <taxon>Euarchontoglires</taxon>
        <taxon>Glires</taxon>
        <taxon>Rodentia</taxon>
        <taxon>Myomorpha</taxon>
        <taxon>Muroidea</taxon>
        <taxon>Muridae</taxon>
        <taxon>Murinae</taxon>
        <taxon>Rattus</taxon>
    </lineage>
</organism>
<gene>
    <name evidence="1" type="ORF">rCG_25501</name>
</gene>
<proteinExistence type="predicted"/>
<accession>A6I2N0</accession>
<name>A6I2N0_RAT</name>
<evidence type="ECO:0000313" key="1">
    <source>
        <dbReference type="EMBL" id="EDL77347.1"/>
    </source>
</evidence>
<evidence type="ECO:0000313" key="2">
    <source>
        <dbReference type="Proteomes" id="UP000234681"/>
    </source>
</evidence>